<gene>
    <name evidence="1" type="ORF">SLLFYP71_00496</name>
</gene>
<dbReference type="Pfam" id="PF13443">
    <property type="entry name" value="HTH_26"/>
    <property type="match status" value="1"/>
</dbReference>
<name>A0A3S4M2Y1_9STRE</name>
<accession>A0A6N2Z1N0</accession>
<dbReference type="PROSITE" id="PS50943">
    <property type="entry name" value="HTH_CROC1"/>
    <property type="match status" value="1"/>
</dbReference>
<dbReference type="Gene3D" id="1.10.260.40">
    <property type="entry name" value="lambda repressor-like DNA-binding domains"/>
    <property type="match status" value="1"/>
</dbReference>
<dbReference type="EMBL" id="CACRUI010000003">
    <property type="protein sequence ID" value="VYT71132.1"/>
    <property type="molecule type" value="Genomic_DNA"/>
</dbReference>
<dbReference type="SUPFAM" id="SSF47413">
    <property type="entry name" value="lambda repressor-like DNA-binding domains"/>
    <property type="match status" value="1"/>
</dbReference>
<protein>
    <submittedName>
        <fullName evidence="1">Helix-turn-helix</fullName>
    </submittedName>
</protein>
<accession>A0A3S4M2Y1</accession>
<proteinExistence type="predicted"/>
<dbReference type="SMART" id="SM00530">
    <property type="entry name" value="HTH_XRE"/>
    <property type="match status" value="1"/>
</dbReference>
<dbReference type="GO" id="GO:0003677">
    <property type="term" value="F:DNA binding"/>
    <property type="evidence" value="ECO:0007669"/>
    <property type="project" value="InterPro"/>
</dbReference>
<dbReference type="InterPro" id="IPR001387">
    <property type="entry name" value="Cro/C1-type_HTH"/>
</dbReference>
<reference evidence="1" key="1">
    <citation type="submission" date="2019-11" db="EMBL/GenBank/DDBJ databases">
        <authorList>
            <person name="Feng L."/>
        </authorList>
    </citation>
    <scope>NUCLEOTIDE SEQUENCE</scope>
    <source>
        <strain evidence="1">SLutetiensisLFYP71</strain>
    </source>
</reference>
<organism evidence="1">
    <name type="scientific">Streptococcus lutetiensis</name>
    <dbReference type="NCBI Taxonomy" id="150055"/>
    <lineage>
        <taxon>Bacteria</taxon>
        <taxon>Bacillati</taxon>
        <taxon>Bacillota</taxon>
        <taxon>Bacilli</taxon>
        <taxon>Lactobacillales</taxon>
        <taxon>Streptococcaceae</taxon>
        <taxon>Streptococcus</taxon>
    </lineage>
</organism>
<sequence>MWFGEDMWKKLNHILIEKGMTKKELAEKAGISKNTIQNIRNSKISFRNMVKIADALDVSLDEFRKDNT</sequence>
<evidence type="ECO:0000313" key="1">
    <source>
        <dbReference type="EMBL" id="VYT71132.1"/>
    </source>
</evidence>
<dbReference type="CDD" id="cd00093">
    <property type="entry name" value="HTH_XRE"/>
    <property type="match status" value="1"/>
</dbReference>
<dbReference type="AlphaFoldDB" id="A0A3S4M2Y1"/>
<dbReference type="InterPro" id="IPR010982">
    <property type="entry name" value="Lambda_DNA-bd_dom_sf"/>
</dbReference>